<reference evidence="2 3" key="1">
    <citation type="submission" date="2020-03" db="EMBL/GenBank/DDBJ databases">
        <title>Draft Genome Sequence of Cudoniella acicularis.</title>
        <authorList>
            <person name="Buettner E."/>
            <person name="Kellner H."/>
        </authorList>
    </citation>
    <scope>NUCLEOTIDE SEQUENCE [LARGE SCALE GENOMIC DNA]</scope>
    <source>
        <strain evidence="2 3">DSM 108380</strain>
    </source>
</reference>
<comment type="caution">
    <text evidence="2">The sequence shown here is derived from an EMBL/GenBank/DDBJ whole genome shotgun (WGS) entry which is preliminary data.</text>
</comment>
<organism evidence="2 3">
    <name type="scientific">Cudoniella acicularis</name>
    <dbReference type="NCBI Taxonomy" id="354080"/>
    <lineage>
        <taxon>Eukaryota</taxon>
        <taxon>Fungi</taxon>
        <taxon>Dikarya</taxon>
        <taxon>Ascomycota</taxon>
        <taxon>Pezizomycotina</taxon>
        <taxon>Leotiomycetes</taxon>
        <taxon>Helotiales</taxon>
        <taxon>Tricladiaceae</taxon>
        <taxon>Cudoniella</taxon>
    </lineage>
</organism>
<sequence>MNTKQNKLMSPSLSTTSTPCSTQAPTSIKDSLPSYGISIENAEKWNREYNCESISRIYEHKFWGLLIEVAGDANPADVEFESKVRSVIEQRNARSREKFEK</sequence>
<accession>A0A8H4RKP2</accession>
<dbReference type="AlphaFoldDB" id="A0A8H4RKP2"/>
<dbReference type="OrthoDB" id="3592841at2759"/>
<dbReference type="EMBL" id="JAAMPI010000552">
    <property type="protein sequence ID" value="KAF4630414.1"/>
    <property type="molecule type" value="Genomic_DNA"/>
</dbReference>
<feature type="compositionally biased region" description="Low complexity" evidence="1">
    <location>
        <begin position="10"/>
        <end position="22"/>
    </location>
</feature>
<dbReference type="Proteomes" id="UP000566819">
    <property type="component" value="Unassembled WGS sequence"/>
</dbReference>
<keyword evidence="3" id="KW-1185">Reference proteome</keyword>
<protein>
    <submittedName>
        <fullName evidence="2">Uncharacterized protein</fullName>
    </submittedName>
</protein>
<feature type="region of interest" description="Disordered" evidence="1">
    <location>
        <begin position="1"/>
        <end position="27"/>
    </location>
</feature>
<evidence type="ECO:0000313" key="3">
    <source>
        <dbReference type="Proteomes" id="UP000566819"/>
    </source>
</evidence>
<evidence type="ECO:0000313" key="2">
    <source>
        <dbReference type="EMBL" id="KAF4630414.1"/>
    </source>
</evidence>
<name>A0A8H4RKP2_9HELO</name>
<proteinExistence type="predicted"/>
<gene>
    <name evidence="2" type="ORF">G7Y89_g7719</name>
</gene>
<evidence type="ECO:0000256" key="1">
    <source>
        <dbReference type="SAM" id="MobiDB-lite"/>
    </source>
</evidence>